<sequence length="113" mass="12827">MGRIRSHAGCRFSRPPVVERFHDPDSYGHGHASFFSRLAAKVTKRIQQRRSKISSLRGKITRSLGVQDDHAALAPKRDLWGEDDIPLQTPLLYGRVGKSINEIGYECRKRVSK</sequence>
<accession>A0A133V4R1</accession>
<name>A0A133V4R1_9EURY</name>
<keyword evidence="2" id="KW-1185">Reference proteome</keyword>
<dbReference type="AlphaFoldDB" id="A0A133V4R1"/>
<gene>
    <name evidence="1" type="ORF">AKJ41_01645</name>
</gene>
<evidence type="ECO:0000313" key="1">
    <source>
        <dbReference type="EMBL" id="KXB01424.1"/>
    </source>
</evidence>
<evidence type="ECO:0000313" key="2">
    <source>
        <dbReference type="Proteomes" id="UP000070344"/>
    </source>
</evidence>
<proteinExistence type="predicted"/>
<organism evidence="1 2">
    <name type="scientific">candidate division MSBL1 archaeon SCGC-AAA259O05</name>
    <dbReference type="NCBI Taxonomy" id="1698271"/>
    <lineage>
        <taxon>Archaea</taxon>
        <taxon>Methanobacteriati</taxon>
        <taxon>Methanobacteriota</taxon>
        <taxon>candidate division MSBL1</taxon>
    </lineage>
</organism>
<reference evidence="1 2" key="1">
    <citation type="journal article" date="2016" name="Sci. Rep.">
        <title>Metabolic traits of an uncultured archaeal lineage -MSBL1- from brine pools of the Red Sea.</title>
        <authorList>
            <person name="Mwirichia R."/>
            <person name="Alam I."/>
            <person name="Rashid M."/>
            <person name="Vinu M."/>
            <person name="Ba-Alawi W."/>
            <person name="Anthony Kamau A."/>
            <person name="Kamanda Ngugi D."/>
            <person name="Goker M."/>
            <person name="Klenk H.P."/>
            <person name="Bajic V."/>
            <person name="Stingl U."/>
        </authorList>
    </citation>
    <scope>NUCLEOTIDE SEQUENCE [LARGE SCALE GENOMIC DNA]</scope>
    <source>
        <strain evidence="1">SCGC-AAA259O05</strain>
    </source>
</reference>
<protein>
    <submittedName>
        <fullName evidence="1">Uncharacterized protein</fullName>
    </submittedName>
</protein>
<dbReference type="EMBL" id="LHXV01000013">
    <property type="protein sequence ID" value="KXB01424.1"/>
    <property type="molecule type" value="Genomic_DNA"/>
</dbReference>
<dbReference type="Proteomes" id="UP000070344">
    <property type="component" value="Unassembled WGS sequence"/>
</dbReference>
<comment type="caution">
    <text evidence="1">The sequence shown here is derived from an EMBL/GenBank/DDBJ whole genome shotgun (WGS) entry which is preliminary data.</text>
</comment>